<evidence type="ECO:0000256" key="1">
    <source>
        <dbReference type="SAM" id="SignalP"/>
    </source>
</evidence>
<reference evidence="2" key="1">
    <citation type="journal article" date="2020" name="Stud. Mycol.">
        <title>101 Dothideomycetes genomes: a test case for predicting lifestyles and emergence of pathogens.</title>
        <authorList>
            <person name="Haridas S."/>
            <person name="Albert R."/>
            <person name="Binder M."/>
            <person name="Bloem J."/>
            <person name="Labutti K."/>
            <person name="Salamov A."/>
            <person name="Andreopoulos B."/>
            <person name="Baker S."/>
            <person name="Barry K."/>
            <person name="Bills G."/>
            <person name="Bluhm B."/>
            <person name="Cannon C."/>
            <person name="Castanera R."/>
            <person name="Culley D."/>
            <person name="Daum C."/>
            <person name="Ezra D."/>
            <person name="Gonzalez J."/>
            <person name="Henrissat B."/>
            <person name="Kuo A."/>
            <person name="Liang C."/>
            <person name="Lipzen A."/>
            <person name="Lutzoni F."/>
            <person name="Magnuson J."/>
            <person name="Mondo S."/>
            <person name="Nolan M."/>
            <person name="Ohm R."/>
            <person name="Pangilinan J."/>
            <person name="Park H.-J."/>
            <person name="Ramirez L."/>
            <person name="Alfaro M."/>
            <person name="Sun H."/>
            <person name="Tritt A."/>
            <person name="Yoshinaga Y."/>
            <person name="Zwiers L.-H."/>
            <person name="Turgeon B."/>
            <person name="Goodwin S."/>
            <person name="Spatafora J."/>
            <person name="Crous P."/>
            <person name="Grigoriev I."/>
        </authorList>
    </citation>
    <scope>NUCLEOTIDE SEQUENCE</scope>
    <source>
        <strain evidence="2">CBS 262.69</strain>
    </source>
</reference>
<keyword evidence="1" id="KW-0732">Signal</keyword>
<evidence type="ECO:0000313" key="2">
    <source>
        <dbReference type="EMBL" id="KAF2398411.1"/>
    </source>
</evidence>
<evidence type="ECO:0000313" key="3">
    <source>
        <dbReference type="Proteomes" id="UP000799640"/>
    </source>
</evidence>
<protein>
    <submittedName>
        <fullName evidence="2">Uncharacterized protein</fullName>
    </submittedName>
</protein>
<accession>A0A6G1HR77</accession>
<keyword evidence="3" id="KW-1185">Reference proteome</keyword>
<dbReference type="AlphaFoldDB" id="A0A6G1HR77"/>
<feature type="signal peptide" evidence="1">
    <location>
        <begin position="1"/>
        <end position="21"/>
    </location>
</feature>
<dbReference type="Proteomes" id="UP000799640">
    <property type="component" value="Unassembled WGS sequence"/>
</dbReference>
<organism evidence="2 3">
    <name type="scientific">Trichodelitschia bisporula</name>
    <dbReference type="NCBI Taxonomy" id="703511"/>
    <lineage>
        <taxon>Eukaryota</taxon>
        <taxon>Fungi</taxon>
        <taxon>Dikarya</taxon>
        <taxon>Ascomycota</taxon>
        <taxon>Pezizomycotina</taxon>
        <taxon>Dothideomycetes</taxon>
        <taxon>Dothideomycetes incertae sedis</taxon>
        <taxon>Phaeotrichales</taxon>
        <taxon>Phaeotrichaceae</taxon>
        <taxon>Trichodelitschia</taxon>
    </lineage>
</organism>
<proteinExistence type="predicted"/>
<feature type="chain" id="PRO_5026018831" evidence="1">
    <location>
        <begin position="22"/>
        <end position="175"/>
    </location>
</feature>
<gene>
    <name evidence="2" type="ORF">EJ06DRAFT_523234</name>
</gene>
<dbReference type="EMBL" id="ML996700">
    <property type="protein sequence ID" value="KAF2398411.1"/>
    <property type="molecule type" value="Genomic_DNA"/>
</dbReference>
<sequence length="175" mass="18967">MGGLGFLLWPSLGVLWQEAWTKLDKDVETRWDKGQFSESLRGRSLECGGDKVPTVKCGAMTSAWNLGKEGVKANHQGLARLFIPELRGHRQALRALGSAAFVTLSQLPMLDQARYRGGSPIARGDLEMRPKASEKTRKALALANQTSSAALAKPESLGTAAVIQLSKRLKPNGRT</sequence>
<name>A0A6G1HR77_9PEZI</name>